<reference evidence="2 3" key="1">
    <citation type="submission" date="2019-03" db="EMBL/GenBank/DDBJ databases">
        <title>Genomic Encyclopedia of Type Strains, Phase IV (KMG-IV): sequencing the most valuable type-strain genomes for metagenomic binning, comparative biology and taxonomic classification.</title>
        <authorList>
            <person name="Goeker M."/>
        </authorList>
    </citation>
    <scope>NUCLEOTIDE SEQUENCE [LARGE SCALE GENOMIC DNA]</scope>
    <source>
        <strain evidence="2 3">DSM 25287</strain>
    </source>
</reference>
<comment type="caution">
    <text evidence="2">The sequence shown here is derived from an EMBL/GenBank/DDBJ whole genome shotgun (WGS) entry which is preliminary data.</text>
</comment>
<name>A0A4V2SCJ0_9GAMM</name>
<dbReference type="AlphaFoldDB" id="A0A4V2SCJ0"/>
<feature type="region of interest" description="Disordered" evidence="1">
    <location>
        <begin position="92"/>
        <end position="125"/>
    </location>
</feature>
<dbReference type="Proteomes" id="UP000295765">
    <property type="component" value="Unassembled WGS sequence"/>
</dbReference>
<dbReference type="RefSeq" id="WP_132544626.1">
    <property type="nucleotide sequence ID" value="NZ_SLWY01000019.1"/>
</dbReference>
<dbReference type="Pfam" id="PF11162">
    <property type="entry name" value="DUF2946"/>
    <property type="match status" value="1"/>
</dbReference>
<evidence type="ECO:0000313" key="2">
    <source>
        <dbReference type="EMBL" id="TCO79560.1"/>
    </source>
</evidence>
<organism evidence="2 3">
    <name type="scientific">Plasticicumulans lactativorans</name>
    <dbReference type="NCBI Taxonomy" id="1133106"/>
    <lineage>
        <taxon>Bacteria</taxon>
        <taxon>Pseudomonadati</taxon>
        <taxon>Pseudomonadota</taxon>
        <taxon>Gammaproteobacteria</taxon>
        <taxon>Candidatus Competibacteraceae</taxon>
        <taxon>Plasticicumulans</taxon>
    </lineage>
</organism>
<proteinExistence type="predicted"/>
<sequence>MTRRPQRPPRLVAWIAAVGLLLRVLVPALLPALAAPPVLAVTLCSLSPGAPLLVAVGKPAPATDLPAAGHCPFCKLAHTPFVPAAAAPALTPAAGRDAHQAPVATTAPTVARPAPPPARAPPRSA</sequence>
<evidence type="ECO:0000256" key="1">
    <source>
        <dbReference type="SAM" id="MobiDB-lite"/>
    </source>
</evidence>
<evidence type="ECO:0000313" key="3">
    <source>
        <dbReference type="Proteomes" id="UP000295765"/>
    </source>
</evidence>
<accession>A0A4V2SCJ0</accession>
<keyword evidence="3" id="KW-1185">Reference proteome</keyword>
<feature type="compositionally biased region" description="Low complexity" evidence="1">
    <location>
        <begin position="101"/>
        <end position="112"/>
    </location>
</feature>
<protein>
    <recommendedName>
        <fullName evidence="4">DUF2946 family protein</fullName>
    </recommendedName>
</protein>
<dbReference type="InterPro" id="IPR021333">
    <property type="entry name" value="DUF2946"/>
</dbReference>
<evidence type="ECO:0008006" key="4">
    <source>
        <dbReference type="Google" id="ProtNLM"/>
    </source>
</evidence>
<gene>
    <name evidence="2" type="ORF">EV699_11916</name>
</gene>
<dbReference type="EMBL" id="SLWY01000019">
    <property type="protein sequence ID" value="TCO79560.1"/>
    <property type="molecule type" value="Genomic_DNA"/>
</dbReference>
<feature type="compositionally biased region" description="Pro residues" evidence="1">
    <location>
        <begin position="113"/>
        <end position="125"/>
    </location>
</feature>